<proteinExistence type="predicted"/>
<dbReference type="InterPro" id="IPR018076">
    <property type="entry name" value="T2SS_GspF_dom"/>
</dbReference>
<organism evidence="8 9">
    <name type="scientific">Nocardioides jiangsuensis</name>
    <dbReference type="NCBI Taxonomy" id="2866161"/>
    <lineage>
        <taxon>Bacteria</taxon>
        <taxon>Bacillati</taxon>
        <taxon>Actinomycetota</taxon>
        <taxon>Actinomycetes</taxon>
        <taxon>Propionibacteriales</taxon>
        <taxon>Nocardioidaceae</taxon>
        <taxon>Nocardioides</taxon>
    </lineage>
</organism>
<dbReference type="EMBL" id="JAIEZQ010000003">
    <property type="protein sequence ID" value="MBY9076496.1"/>
    <property type="molecule type" value="Genomic_DNA"/>
</dbReference>
<keyword evidence="5 6" id="KW-0472">Membrane</keyword>
<evidence type="ECO:0000256" key="2">
    <source>
        <dbReference type="ARBA" id="ARBA00022475"/>
    </source>
</evidence>
<comment type="subcellular location">
    <subcellularLocation>
        <location evidence="1">Cell membrane</location>
        <topology evidence="1">Multi-pass membrane protein</topology>
    </subcellularLocation>
</comment>
<sequence>MSLAAWGGLLGAGVGFGTILALSRVIVLRRPRLDTRVLPYVRDLPQLAVLPELQAGRAPGVLGGAFGPFLRSGADSLDRVLGGATSVRRRLERANLAMSVHDFRVEQVLWGLAAFAVAAALSLVVMLRSPGRAVPLLILCCVAFVLGALLRENRLTTQVRERERRILAEFPAIAELLALAVVAGEGPVSGLDRVVTRSHGELSADLSGVLAAIRTGTPVARALDEMAGRSGLPVVARFAEAMAVAVERGTPLTDVLHAQAADVREAGRRALIESGARKEVLMMVPVVFLVLPVTVLFAFWPGVVGLRLVTP</sequence>
<dbReference type="PANTHER" id="PTHR35007:SF2">
    <property type="entry name" value="PILUS ASSEMBLE PROTEIN"/>
    <property type="match status" value="1"/>
</dbReference>
<keyword evidence="4 6" id="KW-1133">Transmembrane helix</keyword>
<feature type="transmembrane region" description="Helical" evidence="6">
    <location>
        <begin position="108"/>
        <end position="127"/>
    </location>
</feature>
<accession>A0ABS7RP22</accession>
<feature type="transmembrane region" description="Helical" evidence="6">
    <location>
        <begin position="280"/>
        <end position="300"/>
    </location>
</feature>
<evidence type="ECO:0000313" key="8">
    <source>
        <dbReference type="EMBL" id="MBY9076496.1"/>
    </source>
</evidence>
<evidence type="ECO:0000256" key="4">
    <source>
        <dbReference type="ARBA" id="ARBA00022989"/>
    </source>
</evidence>
<dbReference type="Proteomes" id="UP000754710">
    <property type="component" value="Unassembled WGS sequence"/>
</dbReference>
<evidence type="ECO:0000256" key="6">
    <source>
        <dbReference type="SAM" id="Phobius"/>
    </source>
</evidence>
<feature type="transmembrane region" description="Helical" evidence="6">
    <location>
        <begin position="6"/>
        <end position="27"/>
    </location>
</feature>
<name>A0ABS7RP22_9ACTN</name>
<dbReference type="RefSeq" id="WP_221026296.1">
    <property type="nucleotide sequence ID" value="NZ_JAIEZQ010000003.1"/>
</dbReference>
<dbReference type="PANTHER" id="PTHR35007">
    <property type="entry name" value="INTEGRAL MEMBRANE PROTEIN-RELATED"/>
    <property type="match status" value="1"/>
</dbReference>
<keyword evidence="2" id="KW-1003">Cell membrane</keyword>
<protein>
    <submittedName>
        <fullName evidence="8">Type II secretion system F family protein</fullName>
    </submittedName>
</protein>
<evidence type="ECO:0000256" key="1">
    <source>
        <dbReference type="ARBA" id="ARBA00004651"/>
    </source>
</evidence>
<dbReference type="Pfam" id="PF00482">
    <property type="entry name" value="T2SSF"/>
    <property type="match status" value="1"/>
</dbReference>
<evidence type="ECO:0000256" key="5">
    <source>
        <dbReference type="ARBA" id="ARBA00023136"/>
    </source>
</evidence>
<evidence type="ECO:0000313" key="9">
    <source>
        <dbReference type="Proteomes" id="UP000754710"/>
    </source>
</evidence>
<feature type="domain" description="Type II secretion system protein GspF" evidence="7">
    <location>
        <begin position="174"/>
        <end position="297"/>
    </location>
</feature>
<feature type="transmembrane region" description="Helical" evidence="6">
    <location>
        <begin position="133"/>
        <end position="150"/>
    </location>
</feature>
<keyword evidence="3 6" id="KW-0812">Transmembrane</keyword>
<reference evidence="8 9" key="1">
    <citation type="submission" date="2021-08" db="EMBL/GenBank/DDBJ databases">
        <title>Nocardioides bacterium WL0053 sp. nov., isolated from the sediment.</title>
        <authorList>
            <person name="Wang L."/>
            <person name="Zhang D."/>
            <person name="Zhang A."/>
        </authorList>
    </citation>
    <scope>NUCLEOTIDE SEQUENCE [LARGE SCALE GENOMIC DNA]</scope>
    <source>
        <strain evidence="8 9">WL0053</strain>
    </source>
</reference>
<keyword evidence="9" id="KW-1185">Reference proteome</keyword>
<comment type="caution">
    <text evidence="8">The sequence shown here is derived from an EMBL/GenBank/DDBJ whole genome shotgun (WGS) entry which is preliminary data.</text>
</comment>
<evidence type="ECO:0000256" key="3">
    <source>
        <dbReference type="ARBA" id="ARBA00022692"/>
    </source>
</evidence>
<gene>
    <name evidence="8" type="ORF">K1X13_16800</name>
</gene>
<evidence type="ECO:0000259" key="7">
    <source>
        <dbReference type="Pfam" id="PF00482"/>
    </source>
</evidence>